<organism evidence="2 3">
    <name type="scientific">Streptococcus cristatus</name>
    <dbReference type="NCBI Taxonomy" id="45634"/>
    <lineage>
        <taxon>Bacteria</taxon>
        <taxon>Bacillati</taxon>
        <taxon>Bacillota</taxon>
        <taxon>Bacilli</taxon>
        <taxon>Lactobacillales</taxon>
        <taxon>Streptococcaceae</taxon>
        <taxon>Streptococcus</taxon>
    </lineage>
</organism>
<proteinExistence type="predicted"/>
<evidence type="ECO:0000313" key="2">
    <source>
        <dbReference type="EMBL" id="KXT69986.1"/>
    </source>
</evidence>
<evidence type="ECO:0000313" key="3">
    <source>
        <dbReference type="Proteomes" id="UP000070377"/>
    </source>
</evidence>
<reference evidence="2 3" key="1">
    <citation type="submission" date="2016-01" db="EMBL/GenBank/DDBJ databases">
        <title>Highly variable Streptococcus oralis are common among viridans streptococci isolated from primates.</title>
        <authorList>
            <person name="Denapaite D."/>
            <person name="Rieger M."/>
            <person name="Koendgen S."/>
            <person name="Brueckner R."/>
            <person name="Ochigava I."/>
            <person name="Kappeler P."/>
            <person name="Maetz-Rensing K."/>
            <person name="Leendertz F."/>
            <person name="Hakenbeck R."/>
        </authorList>
    </citation>
    <scope>NUCLEOTIDE SEQUENCE [LARGE SCALE GENOMIC DNA]</scope>
    <source>
        <strain evidence="2 3">DD08</strain>
    </source>
</reference>
<dbReference type="EMBL" id="LQRD01000033">
    <property type="protein sequence ID" value="KXT69986.1"/>
    <property type="molecule type" value="Genomic_DNA"/>
</dbReference>
<evidence type="ECO:0000256" key="1">
    <source>
        <dbReference type="SAM" id="Coils"/>
    </source>
</evidence>
<comment type="caution">
    <text evidence="2">The sequence shown here is derived from an EMBL/GenBank/DDBJ whole genome shotgun (WGS) entry which is preliminary data.</text>
</comment>
<dbReference type="STRING" id="45634.SCRDD08_00925"/>
<keyword evidence="1" id="KW-0175">Coiled coil</keyword>
<dbReference type="AlphaFoldDB" id="A0A139N1T1"/>
<sequence length="113" mass="12695">MVKKQLISLCLAIFFLAIAVFNLGIAVSRDHYREKISALEKQVDELKQRKSVIIHQVDNAGGMMYGKITDKQIISGHYTVTAGAYGKFLVTKSQYDSLEIGDDIPEYLKQRGN</sequence>
<feature type="coiled-coil region" evidence="1">
    <location>
        <begin position="29"/>
        <end position="56"/>
    </location>
</feature>
<dbReference type="InterPro" id="IPR010779">
    <property type="entry name" value="DUF1372"/>
</dbReference>
<dbReference type="PATRIC" id="fig|45634.12.peg.962"/>
<protein>
    <submittedName>
        <fullName evidence="2">Phage protein</fullName>
    </submittedName>
</protein>
<dbReference type="Pfam" id="PF07116">
    <property type="entry name" value="DUF1372"/>
    <property type="match status" value="1"/>
</dbReference>
<gene>
    <name evidence="2" type="ORF">SCRDD08_00925</name>
</gene>
<accession>A0A139N1T1</accession>
<dbReference type="Proteomes" id="UP000070377">
    <property type="component" value="Unassembled WGS sequence"/>
</dbReference>
<name>A0A139N1T1_STRCR</name>
<dbReference type="RefSeq" id="WP_061422621.1">
    <property type="nucleotide sequence ID" value="NZ_KQ969062.1"/>
</dbReference>